<accession>A0A6A6T751</accession>
<evidence type="ECO:0000256" key="2">
    <source>
        <dbReference type="ARBA" id="ARBA00022559"/>
    </source>
</evidence>
<comment type="similarity">
    <text evidence="8">Belongs to the peroxiredoxin family. BCP/PrxQ subfamily.</text>
</comment>
<evidence type="ECO:0000256" key="3">
    <source>
        <dbReference type="ARBA" id="ARBA00022862"/>
    </source>
</evidence>
<dbReference type="GO" id="GO:0034599">
    <property type="term" value="P:cellular response to oxidative stress"/>
    <property type="evidence" value="ECO:0007669"/>
    <property type="project" value="TreeGrafter"/>
</dbReference>
<dbReference type="GO" id="GO:0045454">
    <property type="term" value="P:cell redox homeostasis"/>
    <property type="evidence" value="ECO:0007669"/>
    <property type="project" value="TreeGrafter"/>
</dbReference>
<dbReference type="EC" id="1.11.1.24" evidence="1"/>
<evidence type="ECO:0000256" key="9">
    <source>
        <dbReference type="ARBA" id="ARBA00049091"/>
    </source>
</evidence>
<dbReference type="GO" id="GO:0008379">
    <property type="term" value="F:thioredoxin peroxidase activity"/>
    <property type="evidence" value="ECO:0007669"/>
    <property type="project" value="TreeGrafter"/>
</dbReference>
<evidence type="ECO:0000256" key="7">
    <source>
        <dbReference type="ARBA" id="ARBA00032824"/>
    </source>
</evidence>
<dbReference type="InterPro" id="IPR000866">
    <property type="entry name" value="AhpC/TSA"/>
</dbReference>
<dbReference type="InterPro" id="IPR013766">
    <property type="entry name" value="Thioredoxin_domain"/>
</dbReference>
<keyword evidence="3" id="KW-0049">Antioxidant</keyword>
<reference evidence="11" key="1">
    <citation type="journal article" date="2020" name="Stud. Mycol.">
        <title>101 Dothideomycetes genomes: a test case for predicting lifestyles and emergence of pathogens.</title>
        <authorList>
            <person name="Haridas S."/>
            <person name="Albert R."/>
            <person name="Binder M."/>
            <person name="Bloem J."/>
            <person name="Labutti K."/>
            <person name="Salamov A."/>
            <person name="Andreopoulos B."/>
            <person name="Baker S."/>
            <person name="Barry K."/>
            <person name="Bills G."/>
            <person name="Bluhm B."/>
            <person name="Cannon C."/>
            <person name="Castanera R."/>
            <person name="Culley D."/>
            <person name="Daum C."/>
            <person name="Ezra D."/>
            <person name="Gonzalez J."/>
            <person name="Henrissat B."/>
            <person name="Kuo A."/>
            <person name="Liang C."/>
            <person name="Lipzen A."/>
            <person name="Lutzoni F."/>
            <person name="Magnuson J."/>
            <person name="Mondo S."/>
            <person name="Nolan M."/>
            <person name="Ohm R."/>
            <person name="Pangilinan J."/>
            <person name="Park H.-J."/>
            <person name="Ramirez L."/>
            <person name="Alfaro M."/>
            <person name="Sun H."/>
            <person name="Tritt A."/>
            <person name="Yoshinaga Y."/>
            <person name="Zwiers L.-H."/>
            <person name="Turgeon B."/>
            <person name="Goodwin S."/>
            <person name="Spatafora J."/>
            <person name="Crous P."/>
            <person name="Grigoriev I."/>
        </authorList>
    </citation>
    <scope>NUCLEOTIDE SEQUENCE</scope>
    <source>
        <strain evidence="11">CBS 122681</strain>
    </source>
</reference>
<keyword evidence="12" id="KW-1185">Reference proteome</keyword>
<evidence type="ECO:0000259" key="10">
    <source>
        <dbReference type="PROSITE" id="PS51352"/>
    </source>
</evidence>
<keyword evidence="5" id="KW-1015">Disulfide bond</keyword>
<dbReference type="Gene3D" id="3.40.30.10">
    <property type="entry name" value="Glutaredoxin"/>
    <property type="match status" value="1"/>
</dbReference>
<evidence type="ECO:0000313" key="12">
    <source>
        <dbReference type="Proteomes" id="UP000799324"/>
    </source>
</evidence>
<dbReference type="PANTHER" id="PTHR42801:SF7">
    <property type="entry name" value="SLL1159 PROTEIN"/>
    <property type="match status" value="1"/>
</dbReference>
<dbReference type="SUPFAM" id="SSF52833">
    <property type="entry name" value="Thioredoxin-like"/>
    <property type="match status" value="1"/>
</dbReference>
<name>A0A6A6T751_9PLEO</name>
<dbReference type="AlphaFoldDB" id="A0A6A6T751"/>
<dbReference type="PANTHER" id="PTHR42801">
    <property type="entry name" value="THIOREDOXIN-DEPENDENT PEROXIDE REDUCTASE"/>
    <property type="match status" value="1"/>
</dbReference>
<organism evidence="11 12">
    <name type="scientific">Lophiostoma macrostomum CBS 122681</name>
    <dbReference type="NCBI Taxonomy" id="1314788"/>
    <lineage>
        <taxon>Eukaryota</taxon>
        <taxon>Fungi</taxon>
        <taxon>Dikarya</taxon>
        <taxon>Ascomycota</taxon>
        <taxon>Pezizomycotina</taxon>
        <taxon>Dothideomycetes</taxon>
        <taxon>Pleosporomycetidae</taxon>
        <taxon>Pleosporales</taxon>
        <taxon>Lophiostomataceae</taxon>
        <taxon>Lophiostoma</taxon>
    </lineage>
</organism>
<evidence type="ECO:0000256" key="5">
    <source>
        <dbReference type="ARBA" id="ARBA00023157"/>
    </source>
</evidence>
<gene>
    <name evidence="11" type="ORF">K491DRAFT_693596</name>
</gene>
<evidence type="ECO:0000313" key="11">
    <source>
        <dbReference type="EMBL" id="KAF2654658.1"/>
    </source>
</evidence>
<evidence type="ECO:0000256" key="1">
    <source>
        <dbReference type="ARBA" id="ARBA00013017"/>
    </source>
</evidence>
<feature type="domain" description="Thioredoxin" evidence="10">
    <location>
        <begin position="45"/>
        <end position="216"/>
    </location>
</feature>
<dbReference type="Pfam" id="PF00578">
    <property type="entry name" value="AhpC-TSA"/>
    <property type="match status" value="1"/>
</dbReference>
<dbReference type="OrthoDB" id="338622at2759"/>
<evidence type="ECO:0000256" key="6">
    <source>
        <dbReference type="ARBA" id="ARBA00023284"/>
    </source>
</evidence>
<evidence type="ECO:0000256" key="8">
    <source>
        <dbReference type="ARBA" id="ARBA00038489"/>
    </source>
</evidence>
<proteinExistence type="inferred from homology"/>
<dbReference type="CDD" id="cd02970">
    <property type="entry name" value="PRX_like2"/>
    <property type="match status" value="1"/>
</dbReference>
<dbReference type="PROSITE" id="PS51352">
    <property type="entry name" value="THIOREDOXIN_2"/>
    <property type="match status" value="1"/>
</dbReference>
<keyword evidence="4" id="KW-0560">Oxidoreductase</keyword>
<dbReference type="EMBL" id="MU004360">
    <property type="protein sequence ID" value="KAF2654658.1"/>
    <property type="molecule type" value="Genomic_DNA"/>
</dbReference>
<dbReference type="InterPro" id="IPR050924">
    <property type="entry name" value="Peroxiredoxin_BCP/PrxQ"/>
</dbReference>
<dbReference type="Proteomes" id="UP000799324">
    <property type="component" value="Unassembled WGS sequence"/>
</dbReference>
<comment type="catalytic activity">
    <reaction evidence="9">
        <text>a hydroperoxide + [thioredoxin]-dithiol = an alcohol + [thioredoxin]-disulfide + H2O</text>
        <dbReference type="Rhea" id="RHEA:62620"/>
        <dbReference type="Rhea" id="RHEA-COMP:10698"/>
        <dbReference type="Rhea" id="RHEA-COMP:10700"/>
        <dbReference type="ChEBI" id="CHEBI:15377"/>
        <dbReference type="ChEBI" id="CHEBI:29950"/>
        <dbReference type="ChEBI" id="CHEBI:30879"/>
        <dbReference type="ChEBI" id="CHEBI:35924"/>
        <dbReference type="ChEBI" id="CHEBI:50058"/>
        <dbReference type="EC" id="1.11.1.24"/>
    </reaction>
</comment>
<evidence type="ECO:0000256" key="4">
    <source>
        <dbReference type="ARBA" id="ARBA00023002"/>
    </source>
</evidence>
<protein>
    <recommendedName>
        <fullName evidence="1">thioredoxin-dependent peroxiredoxin</fullName>
        <ecNumber evidence="1">1.11.1.24</ecNumber>
    </recommendedName>
    <alternativeName>
        <fullName evidence="7">Thioredoxin peroxidase</fullName>
    </alternativeName>
</protein>
<dbReference type="InterPro" id="IPR036249">
    <property type="entry name" value="Thioredoxin-like_sf"/>
</dbReference>
<dbReference type="GO" id="GO:0005737">
    <property type="term" value="C:cytoplasm"/>
    <property type="evidence" value="ECO:0007669"/>
    <property type="project" value="TreeGrafter"/>
</dbReference>
<keyword evidence="2" id="KW-0575">Peroxidase</keyword>
<sequence length="216" mass="23692">MATLAEQLQAVTTNFKQNAPASVVETITAAQQDVSKLFADTSKTLQVGAKFPSFSLPSAAGTKVSSDELLSKGLILVTFYRGNWCPFCNLALRGYQKHLDKIHAKGVEFVAISPELPDNSLDTKQKNELEYPVLSDVGNKLARQLGIVWKQPDSMGPVLKQFGHDLEKQNGDDSLEVPLPATFLVGKDGVVKNVFVEADYTQRLEPTTALEWIDQI</sequence>
<keyword evidence="6" id="KW-0676">Redox-active center</keyword>